<comment type="caution">
    <text evidence="2">The sequence shown here is derived from an EMBL/GenBank/DDBJ whole genome shotgun (WGS) entry which is preliminary data.</text>
</comment>
<feature type="region of interest" description="Disordered" evidence="1">
    <location>
        <begin position="152"/>
        <end position="189"/>
    </location>
</feature>
<accession>A0A2S4VMT1</accession>
<dbReference type="Proteomes" id="UP000239156">
    <property type="component" value="Unassembled WGS sequence"/>
</dbReference>
<dbReference type="EMBL" id="PKSL01000043">
    <property type="protein sequence ID" value="POW10826.1"/>
    <property type="molecule type" value="Genomic_DNA"/>
</dbReference>
<sequence length="224" mass="24530">MPRHVPTTADTHVQYQPAKRIKHGHQSPACPGIQGLAMRDEHHHPQRDAEDNFFVNSAKFSVGQVGPSTSLNHAVEPEQQQVKLKITDIVKFDANVFEQGRTIPEEFKCQAKVDSILSVIESIKSFSRGDEQCQPSESHVEFVKKMINDYSHSPGSASRDSVVGDGAKTAGTPANKAAKKRHNNQKEPNGMAHCMISWIKISPCGLSCGKNGLQVLNGQKSQAI</sequence>
<dbReference type="AlphaFoldDB" id="A0A2S4VMT1"/>
<dbReference type="VEuPathDB" id="FungiDB:PSHT_10297"/>
<name>A0A2S4VMT1_9BASI</name>
<gene>
    <name evidence="2" type="ORF">PSTT_05787</name>
</gene>
<proteinExistence type="predicted"/>
<organism evidence="2 3">
    <name type="scientific">Puccinia striiformis</name>
    <dbReference type="NCBI Taxonomy" id="27350"/>
    <lineage>
        <taxon>Eukaryota</taxon>
        <taxon>Fungi</taxon>
        <taxon>Dikarya</taxon>
        <taxon>Basidiomycota</taxon>
        <taxon>Pucciniomycotina</taxon>
        <taxon>Pucciniomycetes</taxon>
        <taxon>Pucciniales</taxon>
        <taxon>Pucciniaceae</taxon>
        <taxon>Puccinia</taxon>
    </lineage>
</organism>
<evidence type="ECO:0000256" key="1">
    <source>
        <dbReference type="SAM" id="MobiDB-lite"/>
    </source>
</evidence>
<keyword evidence="3" id="KW-1185">Reference proteome</keyword>
<dbReference type="VEuPathDB" id="FungiDB:PSTT_05787"/>
<protein>
    <submittedName>
        <fullName evidence="2">Uncharacterized protein</fullName>
    </submittedName>
</protein>
<evidence type="ECO:0000313" key="3">
    <source>
        <dbReference type="Proteomes" id="UP000239156"/>
    </source>
</evidence>
<reference evidence="2" key="1">
    <citation type="submission" date="2017-12" db="EMBL/GenBank/DDBJ databases">
        <title>Gene loss provides genomic basis for host adaptation in cereal stripe rust fungi.</title>
        <authorList>
            <person name="Xia C."/>
        </authorList>
    </citation>
    <scope>NUCLEOTIDE SEQUENCE [LARGE SCALE GENOMIC DNA]</scope>
    <source>
        <strain evidence="2">93-210</strain>
    </source>
</reference>
<evidence type="ECO:0000313" key="2">
    <source>
        <dbReference type="EMBL" id="POW10826.1"/>
    </source>
</evidence>